<name>A0A2N4TN68_RALPI</name>
<dbReference type="Gene3D" id="1.10.10.10">
    <property type="entry name" value="Winged helix-like DNA-binding domain superfamily/Winged helix DNA-binding domain"/>
    <property type="match status" value="1"/>
</dbReference>
<dbReference type="CDD" id="cd00130">
    <property type="entry name" value="PAS"/>
    <property type="match status" value="1"/>
</dbReference>
<dbReference type="EMBL" id="PKQE01000004">
    <property type="protein sequence ID" value="PLC41147.1"/>
    <property type="molecule type" value="Genomic_DNA"/>
</dbReference>
<dbReference type="Proteomes" id="UP000234456">
    <property type="component" value="Unassembled WGS sequence"/>
</dbReference>
<organism evidence="3 4">
    <name type="scientific">Ralstonia pickettii</name>
    <name type="common">Burkholderia pickettii</name>
    <dbReference type="NCBI Taxonomy" id="329"/>
    <lineage>
        <taxon>Bacteria</taxon>
        <taxon>Pseudomonadati</taxon>
        <taxon>Pseudomonadota</taxon>
        <taxon>Betaproteobacteria</taxon>
        <taxon>Burkholderiales</taxon>
        <taxon>Burkholderiaceae</taxon>
        <taxon>Ralstonia</taxon>
    </lineage>
</organism>
<protein>
    <submittedName>
        <fullName evidence="3">LuxR family transcriptional regulator</fullName>
    </submittedName>
</protein>
<proteinExistence type="predicted"/>
<dbReference type="RefSeq" id="WP_102066461.1">
    <property type="nucleotide sequence ID" value="NZ_PKQE01000004.1"/>
</dbReference>
<dbReference type="Gene3D" id="3.30.450.20">
    <property type="entry name" value="PAS domain"/>
    <property type="match status" value="1"/>
</dbReference>
<dbReference type="Pfam" id="PF00989">
    <property type="entry name" value="PAS"/>
    <property type="match status" value="1"/>
</dbReference>
<gene>
    <name evidence="3" type="ORF">C0Q88_16185</name>
</gene>
<dbReference type="SUPFAM" id="SSF46894">
    <property type="entry name" value="C-terminal effector domain of the bipartite response regulators"/>
    <property type="match status" value="1"/>
</dbReference>
<feature type="domain" description="HTH luxR-type" evidence="1">
    <location>
        <begin position="126"/>
        <end position="191"/>
    </location>
</feature>
<dbReference type="PROSITE" id="PS50043">
    <property type="entry name" value="HTH_LUXR_2"/>
    <property type="match status" value="1"/>
</dbReference>
<dbReference type="InterPro" id="IPR036388">
    <property type="entry name" value="WH-like_DNA-bd_sf"/>
</dbReference>
<dbReference type="AlphaFoldDB" id="A0A2N4TN68"/>
<dbReference type="InterPro" id="IPR013767">
    <property type="entry name" value="PAS_fold"/>
</dbReference>
<dbReference type="InterPro" id="IPR035965">
    <property type="entry name" value="PAS-like_dom_sf"/>
</dbReference>
<evidence type="ECO:0000313" key="3">
    <source>
        <dbReference type="EMBL" id="PLC41147.1"/>
    </source>
</evidence>
<dbReference type="NCBIfam" id="TIGR00229">
    <property type="entry name" value="sensory_box"/>
    <property type="match status" value="1"/>
</dbReference>
<dbReference type="SMART" id="SM00421">
    <property type="entry name" value="HTH_LUXR"/>
    <property type="match status" value="1"/>
</dbReference>
<dbReference type="GO" id="GO:0006355">
    <property type="term" value="P:regulation of DNA-templated transcription"/>
    <property type="evidence" value="ECO:0007669"/>
    <property type="project" value="InterPro"/>
</dbReference>
<sequence>MEALKDVSAIALANSLPDGVFLVDERGRIRHANAAWEDILGYRPSDLLGQTMLELVAPDDRDRTQRQAGRVQAGVKCTGFENRYRHQSGADVHLSWSAQWNVEHRLRIGVARNVTAARTLAEPSPLAQLQARLAPHESRVLQLLLTEAAEKQIAEQLGLATSTTHSYITSVYRKFGVRGRAGLMSLWLKEMQNR</sequence>
<dbReference type="OrthoDB" id="5571399at2"/>
<evidence type="ECO:0000259" key="2">
    <source>
        <dbReference type="PROSITE" id="PS50112"/>
    </source>
</evidence>
<dbReference type="PROSITE" id="PS50112">
    <property type="entry name" value="PAS"/>
    <property type="match status" value="1"/>
</dbReference>
<dbReference type="InterPro" id="IPR000792">
    <property type="entry name" value="Tscrpt_reg_LuxR_C"/>
</dbReference>
<comment type="caution">
    <text evidence="3">The sequence shown here is derived from an EMBL/GenBank/DDBJ whole genome shotgun (WGS) entry which is preliminary data.</text>
</comment>
<dbReference type="GO" id="GO:0003677">
    <property type="term" value="F:DNA binding"/>
    <property type="evidence" value="ECO:0007669"/>
    <property type="project" value="InterPro"/>
</dbReference>
<accession>A0A2N4TN68</accession>
<evidence type="ECO:0000313" key="4">
    <source>
        <dbReference type="Proteomes" id="UP000234456"/>
    </source>
</evidence>
<reference evidence="3 4" key="1">
    <citation type="submission" date="2017-12" db="EMBL/GenBank/DDBJ databases">
        <title>Draft genome sequence of Ralstonia pickettii 52.</title>
        <authorList>
            <person name="Zheng B."/>
        </authorList>
    </citation>
    <scope>NUCLEOTIDE SEQUENCE [LARGE SCALE GENOMIC DNA]</scope>
    <source>
        <strain evidence="3 4">52</strain>
    </source>
</reference>
<dbReference type="SMART" id="SM00091">
    <property type="entry name" value="PAS"/>
    <property type="match status" value="1"/>
</dbReference>
<dbReference type="SUPFAM" id="SSF55785">
    <property type="entry name" value="PYP-like sensor domain (PAS domain)"/>
    <property type="match status" value="1"/>
</dbReference>
<dbReference type="Pfam" id="PF00196">
    <property type="entry name" value="GerE"/>
    <property type="match status" value="1"/>
</dbReference>
<feature type="domain" description="PAS" evidence="2">
    <location>
        <begin position="12"/>
        <end position="66"/>
    </location>
</feature>
<dbReference type="InterPro" id="IPR016032">
    <property type="entry name" value="Sig_transdc_resp-reg_C-effctor"/>
</dbReference>
<dbReference type="InterPro" id="IPR000014">
    <property type="entry name" value="PAS"/>
</dbReference>
<evidence type="ECO:0000259" key="1">
    <source>
        <dbReference type="PROSITE" id="PS50043"/>
    </source>
</evidence>